<accession>A0A9N9FQ82</accession>
<feature type="non-terminal residue" evidence="2">
    <location>
        <position position="1"/>
    </location>
</feature>
<protein>
    <submittedName>
        <fullName evidence="2">15633_t:CDS:1</fullName>
    </submittedName>
</protein>
<feature type="region of interest" description="Disordered" evidence="1">
    <location>
        <begin position="1"/>
        <end position="39"/>
    </location>
</feature>
<organism evidence="2 3">
    <name type="scientific">Racocetra fulgida</name>
    <dbReference type="NCBI Taxonomy" id="60492"/>
    <lineage>
        <taxon>Eukaryota</taxon>
        <taxon>Fungi</taxon>
        <taxon>Fungi incertae sedis</taxon>
        <taxon>Mucoromycota</taxon>
        <taxon>Glomeromycotina</taxon>
        <taxon>Glomeromycetes</taxon>
        <taxon>Diversisporales</taxon>
        <taxon>Gigasporaceae</taxon>
        <taxon>Racocetra</taxon>
    </lineage>
</organism>
<name>A0A9N9FQ82_9GLOM</name>
<sequence>KSSNKHPSQTKVKQKFKKSPGESSIRLEKVGKKAIINNN</sequence>
<dbReference type="EMBL" id="CAJVPZ010004670">
    <property type="protein sequence ID" value="CAG8549923.1"/>
    <property type="molecule type" value="Genomic_DNA"/>
</dbReference>
<evidence type="ECO:0000313" key="3">
    <source>
        <dbReference type="Proteomes" id="UP000789396"/>
    </source>
</evidence>
<evidence type="ECO:0000313" key="2">
    <source>
        <dbReference type="EMBL" id="CAG8549923.1"/>
    </source>
</evidence>
<reference evidence="2" key="1">
    <citation type="submission" date="2021-06" db="EMBL/GenBank/DDBJ databases">
        <authorList>
            <person name="Kallberg Y."/>
            <person name="Tangrot J."/>
            <person name="Rosling A."/>
        </authorList>
    </citation>
    <scope>NUCLEOTIDE SEQUENCE</scope>
    <source>
        <strain evidence="2">IN212</strain>
    </source>
</reference>
<feature type="compositionally biased region" description="Polar residues" evidence="1">
    <location>
        <begin position="1"/>
        <end position="11"/>
    </location>
</feature>
<evidence type="ECO:0000256" key="1">
    <source>
        <dbReference type="SAM" id="MobiDB-lite"/>
    </source>
</evidence>
<proteinExistence type="predicted"/>
<keyword evidence="3" id="KW-1185">Reference proteome</keyword>
<comment type="caution">
    <text evidence="2">The sequence shown here is derived from an EMBL/GenBank/DDBJ whole genome shotgun (WGS) entry which is preliminary data.</text>
</comment>
<dbReference type="AlphaFoldDB" id="A0A9N9FQ82"/>
<gene>
    <name evidence="2" type="ORF">RFULGI_LOCUS4606</name>
</gene>
<dbReference type="Proteomes" id="UP000789396">
    <property type="component" value="Unassembled WGS sequence"/>
</dbReference>